<reference evidence="2" key="1">
    <citation type="journal article" date="2018" name="Genome Biol.">
        <title>SKESA: strategic k-mer extension for scrupulous assemblies.</title>
        <authorList>
            <person name="Souvorov A."/>
            <person name="Agarwala R."/>
            <person name="Lipman D.J."/>
        </authorList>
    </citation>
    <scope>NUCLEOTIDE SEQUENCE</scope>
    <source>
        <strain evidence="2">12-2127</strain>
    </source>
</reference>
<comment type="caution">
    <text evidence="2">The sequence shown here is derived from an EMBL/GenBank/DDBJ whole genome shotgun (WGS) entry which is preliminary data.</text>
</comment>
<dbReference type="Pfam" id="PF00126">
    <property type="entry name" value="HTH_1"/>
    <property type="match status" value="1"/>
</dbReference>
<dbReference type="InterPro" id="IPR000847">
    <property type="entry name" value="LysR_HTH_N"/>
</dbReference>
<dbReference type="InterPro" id="IPR036390">
    <property type="entry name" value="WH_DNA-bd_sf"/>
</dbReference>
<protein>
    <submittedName>
        <fullName evidence="2">LysR family transcriptional regulator</fullName>
    </submittedName>
</protein>
<dbReference type="EMBL" id="DAAMJT010000027">
    <property type="protein sequence ID" value="HAC6953308.1"/>
    <property type="molecule type" value="Genomic_DNA"/>
</dbReference>
<dbReference type="GO" id="GO:0003700">
    <property type="term" value="F:DNA-binding transcription factor activity"/>
    <property type="evidence" value="ECO:0007669"/>
    <property type="project" value="InterPro"/>
</dbReference>
<organism evidence="2">
    <name type="scientific">Salmonella enterica subsp. salamae</name>
    <dbReference type="NCBI Taxonomy" id="59202"/>
    <lineage>
        <taxon>Bacteria</taxon>
        <taxon>Pseudomonadati</taxon>
        <taxon>Pseudomonadota</taxon>
        <taxon>Gammaproteobacteria</taxon>
        <taxon>Enterobacterales</taxon>
        <taxon>Enterobacteriaceae</taxon>
        <taxon>Salmonella</taxon>
    </lineage>
</organism>
<dbReference type="PROSITE" id="PS50931">
    <property type="entry name" value="HTH_LYSR"/>
    <property type="match status" value="1"/>
</dbReference>
<dbReference type="AlphaFoldDB" id="A0A702PAJ1"/>
<feature type="domain" description="HTH lysR-type" evidence="1">
    <location>
        <begin position="6"/>
        <end position="39"/>
    </location>
</feature>
<reference evidence="2" key="2">
    <citation type="submission" date="2018-07" db="EMBL/GenBank/DDBJ databases">
        <authorList>
            <consortium name="NCBI Pathogen Detection Project"/>
        </authorList>
    </citation>
    <scope>NUCLEOTIDE SEQUENCE</scope>
    <source>
        <strain evidence="2">12-2127</strain>
    </source>
</reference>
<dbReference type="InterPro" id="IPR036388">
    <property type="entry name" value="WH-like_DNA-bd_sf"/>
</dbReference>
<evidence type="ECO:0000259" key="1">
    <source>
        <dbReference type="PROSITE" id="PS50931"/>
    </source>
</evidence>
<sequence length="48" mass="5261">MHTNMIEYLNIFIQVVEQGSFSKAADVLQIHRPTVSKAIPGSSARCAT</sequence>
<dbReference type="Gene3D" id="1.10.10.10">
    <property type="entry name" value="Winged helix-like DNA-binding domain superfamily/Winged helix DNA-binding domain"/>
    <property type="match status" value="1"/>
</dbReference>
<proteinExistence type="predicted"/>
<evidence type="ECO:0000313" key="2">
    <source>
        <dbReference type="EMBL" id="HAC6953308.1"/>
    </source>
</evidence>
<dbReference type="SUPFAM" id="SSF46785">
    <property type="entry name" value="Winged helix' DNA-binding domain"/>
    <property type="match status" value="1"/>
</dbReference>
<name>A0A702PAJ1_SALER</name>
<accession>A0A702PAJ1</accession>
<gene>
    <name evidence="2" type="ORF">G0D74_16590</name>
</gene>